<evidence type="ECO:0000313" key="2">
    <source>
        <dbReference type="EMBL" id="MBW0471962.1"/>
    </source>
</evidence>
<feature type="region of interest" description="Disordered" evidence="1">
    <location>
        <begin position="1"/>
        <end position="21"/>
    </location>
</feature>
<evidence type="ECO:0000313" key="3">
    <source>
        <dbReference type="Proteomes" id="UP000765509"/>
    </source>
</evidence>
<dbReference type="EMBL" id="AVOT02002927">
    <property type="protein sequence ID" value="MBW0471962.1"/>
    <property type="molecule type" value="Genomic_DNA"/>
</dbReference>
<evidence type="ECO:0000256" key="1">
    <source>
        <dbReference type="SAM" id="MobiDB-lite"/>
    </source>
</evidence>
<sequence length="181" mass="20413">MGPTTYLQAKVGPTEPNLDPNLISPTNGQEPCIGHFKPLASGNYQRPPHKSQQGFPFIQGKDFSSPMYSVPWIQEWCIYGIIYNYAPILVSNPMMIFSGPNHFIRTPVLKYITHLEGIFLSHSVLKSLEATRRPFEDANHLALQELGCTFLSGFFQGQSKEVIKHSISCHGIKYFSIPWTN</sequence>
<dbReference type="Proteomes" id="UP000765509">
    <property type="component" value="Unassembled WGS sequence"/>
</dbReference>
<dbReference type="AlphaFoldDB" id="A0A9Q3BW59"/>
<keyword evidence="3" id="KW-1185">Reference proteome</keyword>
<protein>
    <submittedName>
        <fullName evidence="2">Uncharacterized protein</fullName>
    </submittedName>
</protein>
<name>A0A9Q3BW59_9BASI</name>
<proteinExistence type="predicted"/>
<gene>
    <name evidence="2" type="ORF">O181_011677</name>
</gene>
<accession>A0A9Q3BW59</accession>
<comment type="caution">
    <text evidence="2">The sequence shown here is derived from an EMBL/GenBank/DDBJ whole genome shotgun (WGS) entry which is preliminary data.</text>
</comment>
<reference evidence="2" key="1">
    <citation type="submission" date="2021-03" db="EMBL/GenBank/DDBJ databases">
        <title>Draft genome sequence of rust myrtle Austropuccinia psidii MF-1, a brazilian biotype.</title>
        <authorList>
            <person name="Quecine M.C."/>
            <person name="Pachon D.M.R."/>
            <person name="Bonatelli M.L."/>
            <person name="Correr F.H."/>
            <person name="Franceschini L.M."/>
            <person name="Leite T.F."/>
            <person name="Margarido G.R.A."/>
            <person name="Almeida C.A."/>
            <person name="Ferrarezi J.A."/>
            <person name="Labate C.A."/>
        </authorList>
    </citation>
    <scope>NUCLEOTIDE SEQUENCE</scope>
    <source>
        <strain evidence="2">MF-1</strain>
    </source>
</reference>
<organism evidence="2 3">
    <name type="scientific">Austropuccinia psidii MF-1</name>
    <dbReference type="NCBI Taxonomy" id="1389203"/>
    <lineage>
        <taxon>Eukaryota</taxon>
        <taxon>Fungi</taxon>
        <taxon>Dikarya</taxon>
        <taxon>Basidiomycota</taxon>
        <taxon>Pucciniomycotina</taxon>
        <taxon>Pucciniomycetes</taxon>
        <taxon>Pucciniales</taxon>
        <taxon>Sphaerophragmiaceae</taxon>
        <taxon>Austropuccinia</taxon>
    </lineage>
</organism>